<comment type="similarity">
    <text evidence="1">Belongs to the UPF0161 family.</text>
</comment>
<evidence type="ECO:0000313" key="2">
    <source>
        <dbReference type="EMBL" id="AXI04309.1"/>
    </source>
</evidence>
<proteinExistence type="inferred from homology"/>
<reference evidence="2 3" key="1">
    <citation type="submission" date="2018-07" db="EMBL/GenBank/DDBJ databases">
        <title>Genome sequencing of Moraxellaceae gen. HYN0046.</title>
        <authorList>
            <person name="Kim M."/>
            <person name="Yi H."/>
        </authorList>
    </citation>
    <scope>NUCLEOTIDE SEQUENCE [LARGE SCALE GENOMIC DNA]</scope>
    <source>
        <strain evidence="2 3">HYN0046</strain>
    </source>
</reference>
<dbReference type="PANTHER" id="PTHR33383">
    <property type="entry name" value="MEMBRANE PROTEIN INSERTION EFFICIENCY FACTOR-RELATED"/>
    <property type="match status" value="1"/>
</dbReference>
<dbReference type="RefSeq" id="WP_114900417.1">
    <property type="nucleotide sequence ID" value="NZ_CP031222.1"/>
</dbReference>
<comment type="subcellular location">
    <subcellularLocation>
        <location evidence="1">Cell membrane</location>
        <topology evidence="1">Peripheral membrane protein</topology>
        <orientation evidence="1">Cytoplasmic side</orientation>
    </subcellularLocation>
</comment>
<dbReference type="AlphaFoldDB" id="A0A345PAK0"/>
<dbReference type="NCBIfam" id="TIGR00278">
    <property type="entry name" value="membrane protein insertion efficiency factor YidD"/>
    <property type="match status" value="1"/>
</dbReference>
<dbReference type="KEGG" id="mbah:HYN46_16585"/>
<evidence type="ECO:0000256" key="1">
    <source>
        <dbReference type="HAMAP-Rule" id="MF_00386"/>
    </source>
</evidence>
<dbReference type="EMBL" id="CP031222">
    <property type="protein sequence ID" value="AXI04309.1"/>
    <property type="molecule type" value="Genomic_DNA"/>
</dbReference>
<evidence type="ECO:0000313" key="3">
    <source>
        <dbReference type="Proteomes" id="UP000253940"/>
    </source>
</evidence>
<dbReference type="HAMAP" id="MF_00386">
    <property type="entry name" value="UPF0161_YidD"/>
    <property type="match status" value="1"/>
</dbReference>
<dbReference type="PANTHER" id="PTHR33383:SF1">
    <property type="entry name" value="MEMBRANE PROTEIN INSERTION EFFICIENCY FACTOR-RELATED"/>
    <property type="match status" value="1"/>
</dbReference>
<organism evidence="2 3">
    <name type="scientific">Aquirhabdus parva</name>
    <dbReference type="NCBI Taxonomy" id="2283318"/>
    <lineage>
        <taxon>Bacteria</taxon>
        <taxon>Pseudomonadati</taxon>
        <taxon>Pseudomonadota</taxon>
        <taxon>Gammaproteobacteria</taxon>
        <taxon>Moraxellales</taxon>
        <taxon>Moraxellaceae</taxon>
        <taxon>Aquirhabdus</taxon>
    </lineage>
</organism>
<keyword evidence="1" id="KW-0472">Membrane</keyword>
<protein>
    <recommendedName>
        <fullName evidence="1">Putative membrane protein insertion efficiency factor</fullName>
    </recommendedName>
</protein>
<name>A0A345PAK0_9GAMM</name>
<dbReference type="InterPro" id="IPR002696">
    <property type="entry name" value="Membr_insert_effic_factor_YidD"/>
</dbReference>
<dbReference type="Pfam" id="PF01809">
    <property type="entry name" value="YidD"/>
    <property type="match status" value="1"/>
</dbReference>
<comment type="function">
    <text evidence="1">Could be involved in insertion of integral membrane proteins into the membrane.</text>
</comment>
<dbReference type="Proteomes" id="UP000253940">
    <property type="component" value="Chromosome"/>
</dbReference>
<gene>
    <name evidence="2" type="ORF">HYN46_16585</name>
</gene>
<dbReference type="OrthoDB" id="9801753at2"/>
<sequence>MKTVFRWLIQLYRLLLSPLLGPRCRFFPSCSEYALEALEQHPLPHASWLIAKRLGRCQPWGGSGYDPVPPAKSASDDNDRSHSMQKLHVLLHHSKHCLCQQNSETLRHNLDALTQIEPKNDASPQLNDENRHRIHKFTPYTSQPRGTFASVLLMKRFADSAF</sequence>
<keyword evidence="3" id="KW-1185">Reference proteome</keyword>
<dbReference type="SMART" id="SM01234">
    <property type="entry name" value="Haemolytic"/>
    <property type="match status" value="1"/>
</dbReference>
<dbReference type="GO" id="GO:0005886">
    <property type="term" value="C:plasma membrane"/>
    <property type="evidence" value="ECO:0007669"/>
    <property type="project" value="UniProtKB-SubCell"/>
</dbReference>
<accession>A0A345PAK0</accession>
<keyword evidence="1" id="KW-1003">Cell membrane</keyword>